<dbReference type="RefSeq" id="WP_067906355.1">
    <property type="nucleotide sequence ID" value="NZ_KQ954244.1"/>
</dbReference>
<organism evidence="2 3">
    <name type="scientific">Novosphingobium fuchskuhlense</name>
    <dbReference type="NCBI Taxonomy" id="1117702"/>
    <lineage>
        <taxon>Bacteria</taxon>
        <taxon>Pseudomonadati</taxon>
        <taxon>Pseudomonadota</taxon>
        <taxon>Alphaproteobacteria</taxon>
        <taxon>Sphingomonadales</taxon>
        <taxon>Sphingomonadaceae</taxon>
        <taxon>Novosphingobium</taxon>
    </lineage>
</organism>
<protein>
    <submittedName>
        <fullName evidence="2">Uncharacterized protein</fullName>
    </submittedName>
</protein>
<comment type="caution">
    <text evidence="2">The sequence shown here is derived from an EMBL/GenBank/DDBJ whole genome shotgun (WGS) entry which is preliminary data.</text>
</comment>
<dbReference type="STRING" id="1117702.AQZ52_02510"/>
<dbReference type="Proteomes" id="UP000058012">
    <property type="component" value="Unassembled WGS sequence"/>
</dbReference>
<reference evidence="2 3" key="1">
    <citation type="submission" date="2015-10" db="EMBL/GenBank/DDBJ databases">
        <title>Draft genome sequence of Novosphingobium fuchskuhlense DSM 25065 isolated from a surface water sample of the southwest basin of Lake Grosse Fuchskuhle.</title>
        <authorList>
            <person name="Ruckert C."/>
            <person name="Winkler A."/>
            <person name="Glaeser J."/>
            <person name="Grossart H.-P."/>
            <person name="Kalinowski J."/>
            <person name="Glaeser S."/>
        </authorList>
    </citation>
    <scope>NUCLEOTIDE SEQUENCE [LARGE SCALE GENOMIC DNA]</scope>
    <source>
        <strain evidence="2 3">FNE08-7</strain>
    </source>
</reference>
<proteinExistence type="predicted"/>
<evidence type="ECO:0000313" key="2">
    <source>
        <dbReference type="EMBL" id="KUR72183.1"/>
    </source>
</evidence>
<gene>
    <name evidence="2" type="ORF">AQZ52_02510</name>
</gene>
<dbReference type="OrthoDB" id="7507505at2"/>
<evidence type="ECO:0000256" key="1">
    <source>
        <dbReference type="SAM" id="MobiDB-lite"/>
    </source>
</evidence>
<evidence type="ECO:0000313" key="3">
    <source>
        <dbReference type="Proteomes" id="UP000058012"/>
    </source>
</evidence>
<sequence length="128" mass="13885">MILSMLLLSGLQVPDPAPALDAVKTCDRVEMRKMIAGEPHRRTEFAAAAYAEQRAIARERATLLAAPSADRGEGTPAGEADTANALGQLDGRQKQLDDARAVETSWRALFDEMRADFLANCNGRKDSQ</sequence>
<accession>A0A124JVE1</accession>
<dbReference type="EMBL" id="LLZS01000003">
    <property type="protein sequence ID" value="KUR72183.1"/>
    <property type="molecule type" value="Genomic_DNA"/>
</dbReference>
<dbReference type="AlphaFoldDB" id="A0A124JVE1"/>
<keyword evidence="3" id="KW-1185">Reference proteome</keyword>
<feature type="region of interest" description="Disordered" evidence="1">
    <location>
        <begin position="63"/>
        <end position="96"/>
    </location>
</feature>
<name>A0A124JVE1_9SPHN</name>